<accession>A0A4Y7K0D4</accession>
<dbReference type="EMBL" id="CM010720">
    <property type="protein sequence ID" value="RZC65399.1"/>
    <property type="molecule type" value="Genomic_DNA"/>
</dbReference>
<evidence type="ECO:0000313" key="2">
    <source>
        <dbReference type="EMBL" id="RZC65399.1"/>
    </source>
</evidence>
<dbReference type="AlphaFoldDB" id="A0A4Y7K0D4"/>
<evidence type="ECO:0000313" key="3">
    <source>
        <dbReference type="Proteomes" id="UP000316621"/>
    </source>
</evidence>
<dbReference type="Proteomes" id="UP000316621">
    <property type="component" value="Chromosome 6"/>
</dbReference>
<name>A0A4Y7K0D4_PAPSO</name>
<keyword evidence="3" id="KW-1185">Reference proteome</keyword>
<protein>
    <submittedName>
        <fullName evidence="2">Uncharacterized protein</fullName>
    </submittedName>
</protein>
<sequence length="102" mass="11337">MLNLSDLRKINIAIYTFNYNKLTRTIYDGSGKVIGRVCEEDQVYMLVHLALALRASKEEERARQDADARAAEEKGGGHASSSHDTTMTENASIMYDGLIQAI</sequence>
<reference evidence="2 3" key="1">
    <citation type="journal article" date="2018" name="Science">
        <title>The opium poppy genome and morphinan production.</title>
        <authorList>
            <person name="Guo L."/>
            <person name="Winzer T."/>
            <person name="Yang X."/>
            <person name="Li Y."/>
            <person name="Ning Z."/>
            <person name="He Z."/>
            <person name="Teodor R."/>
            <person name="Lu Y."/>
            <person name="Bowser T.A."/>
            <person name="Graham I.A."/>
            <person name="Ye K."/>
        </authorList>
    </citation>
    <scope>NUCLEOTIDE SEQUENCE [LARGE SCALE GENOMIC DNA]</scope>
    <source>
        <strain evidence="3">cv. HN1</strain>
        <tissue evidence="2">Leaves</tissue>
    </source>
</reference>
<dbReference type="Gene3D" id="1.10.287.3990">
    <property type="match status" value="1"/>
</dbReference>
<evidence type="ECO:0000256" key="1">
    <source>
        <dbReference type="SAM" id="MobiDB-lite"/>
    </source>
</evidence>
<feature type="region of interest" description="Disordered" evidence="1">
    <location>
        <begin position="57"/>
        <end position="89"/>
    </location>
</feature>
<gene>
    <name evidence="2" type="ORF">C5167_009083</name>
</gene>
<organism evidence="2 3">
    <name type="scientific">Papaver somniferum</name>
    <name type="common">Opium poppy</name>
    <dbReference type="NCBI Taxonomy" id="3469"/>
    <lineage>
        <taxon>Eukaryota</taxon>
        <taxon>Viridiplantae</taxon>
        <taxon>Streptophyta</taxon>
        <taxon>Embryophyta</taxon>
        <taxon>Tracheophyta</taxon>
        <taxon>Spermatophyta</taxon>
        <taxon>Magnoliopsida</taxon>
        <taxon>Ranunculales</taxon>
        <taxon>Papaveraceae</taxon>
        <taxon>Papaveroideae</taxon>
        <taxon>Papaver</taxon>
    </lineage>
</organism>
<feature type="compositionally biased region" description="Polar residues" evidence="1">
    <location>
        <begin position="79"/>
        <end position="89"/>
    </location>
</feature>
<dbReference type="Gramene" id="RZC65399">
    <property type="protein sequence ID" value="RZC65399"/>
    <property type="gene ID" value="C5167_009083"/>
</dbReference>
<proteinExistence type="predicted"/>
<feature type="compositionally biased region" description="Basic and acidic residues" evidence="1">
    <location>
        <begin position="57"/>
        <end position="76"/>
    </location>
</feature>